<comment type="caution">
    <text evidence="9">Lacks conserved residue(s) required for the propagation of feature annotation.</text>
</comment>
<keyword evidence="12" id="KW-1185">Reference proteome</keyword>
<comment type="caution">
    <text evidence="11">The sequence shown here is derived from an EMBL/GenBank/DDBJ whole genome shotgun (WGS) entry which is preliminary data.</text>
</comment>
<comment type="function">
    <text evidence="9">Part of the tripartite ATP-independent periplasmic (TRAP) transport system.</text>
</comment>
<dbReference type="PANTHER" id="PTHR35011:SF2">
    <property type="entry name" value="2,3-DIKETO-L-GULONATE TRAP TRANSPORTER SMALL PERMEASE PROTEIN YIAM"/>
    <property type="match status" value="1"/>
</dbReference>
<comment type="similarity">
    <text evidence="8 9">Belongs to the TRAP transporter small permease family.</text>
</comment>
<reference evidence="11 12" key="1">
    <citation type="submission" date="2020-08" db="EMBL/GenBank/DDBJ databases">
        <title>Genomic Encyclopedia of Type Strains, Phase IV (KMG-IV): sequencing the most valuable type-strain genomes for metagenomic binning, comparative biology and taxonomic classification.</title>
        <authorList>
            <person name="Goeker M."/>
        </authorList>
    </citation>
    <scope>NUCLEOTIDE SEQUENCE [LARGE SCALE GENOMIC DNA]</scope>
    <source>
        <strain evidence="11 12">DSM 19979</strain>
    </source>
</reference>
<evidence type="ECO:0000256" key="3">
    <source>
        <dbReference type="ARBA" id="ARBA00022475"/>
    </source>
</evidence>
<keyword evidence="5 9" id="KW-0812">Transmembrane</keyword>
<evidence type="ECO:0000259" key="10">
    <source>
        <dbReference type="Pfam" id="PF04290"/>
    </source>
</evidence>
<feature type="transmembrane region" description="Helical" evidence="9">
    <location>
        <begin position="6"/>
        <end position="26"/>
    </location>
</feature>
<proteinExistence type="inferred from homology"/>
<name>A0A840AAM3_9PROT</name>
<dbReference type="InterPro" id="IPR055348">
    <property type="entry name" value="DctQ"/>
</dbReference>
<protein>
    <recommendedName>
        <fullName evidence="9">TRAP transporter small permease protein</fullName>
    </recommendedName>
</protein>
<evidence type="ECO:0000256" key="7">
    <source>
        <dbReference type="ARBA" id="ARBA00023136"/>
    </source>
</evidence>
<evidence type="ECO:0000256" key="1">
    <source>
        <dbReference type="ARBA" id="ARBA00004429"/>
    </source>
</evidence>
<evidence type="ECO:0000256" key="2">
    <source>
        <dbReference type="ARBA" id="ARBA00022448"/>
    </source>
</evidence>
<dbReference type="GO" id="GO:0015740">
    <property type="term" value="P:C4-dicarboxylate transport"/>
    <property type="evidence" value="ECO:0007669"/>
    <property type="project" value="TreeGrafter"/>
</dbReference>
<dbReference type="GO" id="GO:0005886">
    <property type="term" value="C:plasma membrane"/>
    <property type="evidence" value="ECO:0007669"/>
    <property type="project" value="UniProtKB-SubCell"/>
</dbReference>
<feature type="transmembrane region" description="Helical" evidence="9">
    <location>
        <begin position="91"/>
        <end position="114"/>
    </location>
</feature>
<feature type="domain" description="Tripartite ATP-independent periplasmic transporters DctQ component" evidence="10">
    <location>
        <begin position="66"/>
        <end position="189"/>
    </location>
</feature>
<dbReference type="InterPro" id="IPR007387">
    <property type="entry name" value="TRAP_DctQ"/>
</dbReference>
<evidence type="ECO:0000313" key="12">
    <source>
        <dbReference type="Proteomes" id="UP000553193"/>
    </source>
</evidence>
<keyword evidence="4 9" id="KW-0997">Cell inner membrane</keyword>
<feature type="transmembrane region" description="Helical" evidence="9">
    <location>
        <begin position="47"/>
        <end position="71"/>
    </location>
</feature>
<feature type="transmembrane region" description="Helical" evidence="9">
    <location>
        <begin position="167"/>
        <end position="188"/>
    </location>
</feature>
<dbReference type="Proteomes" id="UP000553193">
    <property type="component" value="Unassembled WGS sequence"/>
</dbReference>
<gene>
    <name evidence="11" type="ORF">GGQ83_001379</name>
</gene>
<evidence type="ECO:0000256" key="5">
    <source>
        <dbReference type="ARBA" id="ARBA00022692"/>
    </source>
</evidence>
<keyword evidence="7 9" id="KW-0472">Membrane</keyword>
<dbReference type="Pfam" id="PF04290">
    <property type="entry name" value="DctQ"/>
    <property type="match status" value="1"/>
</dbReference>
<keyword evidence="3" id="KW-1003">Cell membrane</keyword>
<dbReference type="RefSeq" id="WP_242534933.1">
    <property type="nucleotide sequence ID" value="NZ_JACIDJ010000002.1"/>
</dbReference>
<comment type="subunit">
    <text evidence="9">The complex comprises the extracytoplasmic solute receptor protein and the two transmembrane proteins.</text>
</comment>
<evidence type="ECO:0000256" key="4">
    <source>
        <dbReference type="ARBA" id="ARBA00022519"/>
    </source>
</evidence>
<dbReference type="PANTHER" id="PTHR35011">
    <property type="entry name" value="2,3-DIKETO-L-GULONATE TRAP TRANSPORTER SMALL PERMEASE PROTEIN YIAM"/>
    <property type="match status" value="1"/>
</dbReference>
<dbReference type="AlphaFoldDB" id="A0A840AAM3"/>
<dbReference type="GO" id="GO:0022857">
    <property type="term" value="F:transmembrane transporter activity"/>
    <property type="evidence" value="ECO:0007669"/>
    <property type="project" value="UniProtKB-UniRule"/>
</dbReference>
<feature type="transmembrane region" description="Helical" evidence="9">
    <location>
        <begin position="126"/>
        <end position="147"/>
    </location>
</feature>
<keyword evidence="6 9" id="KW-1133">Transmembrane helix</keyword>
<dbReference type="EMBL" id="JACIDJ010000002">
    <property type="protein sequence ID" value="MBB3897942.1"/>
    <property type="molecule type" value="Genomic_DNA"/>
</dbReference>
<accession>A0A840AAM3</accession>
<evidence type="ECO:0000256" key="9">
    <source>
        <dbReference type="RuleBase" id="RU369079"/>
    </source>
</evidence>
<evidence type="ECO:0000256" key="8">
    <source>
        <dbReference type="ARBA" id="ARBA00038436"/>
    </source>
</evidence>
<evidence type="ECO:0000256" key="6">
    <source>
        <dbReference type="ARBA" id="ARBA00022989"/>
    </source>
</evidence>
<sequence length="200" mass="21142">MNAMNVLPLQIMGVATVLAVALALWAGSGEAGARARMRRTFLAVDRLTSGAAAILATLAMAVAVAAGAWQVVARFATETPSVWSEALVRTAIVWVAFIGVAVALRAGALVSIDVARRLSRGTVQRALEAASLAAILSFLGVMFWFGWMMAERVKFQEMAGLEVSMSWGYAAIPIGACFAMIGAIAHFLDRKPTDELETAL</sequence>
<keyword evidence="2 9" id="KW-0813">Transport</keyword>
<organism evidence="11 12">
    <name type="scientific">Roseococcus suduntuyensis</name>
    <dbReference type="NCBI Taxonomy" id="455361"/>
    <lineage>
        <taxon>Bacteria</taxon>
        <taxon>Pseudomonadati</taxon>
        <taxon>Pseudomonadota</taxon>
        <taxon>Alphaproteobacteria</taxon>
        <taxon>Acetobacterales</taxon>
        <taxon>Roseomonadaceae</taxon>
        <taxon>Roseococcus</taxon>
    </lineage>
</organism>
<evidence type="ECO:0000313" key="11">
    <source>
        <dbReference type="EMBL" id="MBB3897942.1"/>
    </source>
</evidence>
<comment type="subcellular location">
    <subcellularLocation>
        <location evidence="1 9">Cell inner membrane</location>
        <topology evidence="1 9">Multi-pass membrane protein</topology>
    </subcellularLocation>
</comment>